<comment type="similarity">
    <text evidence="1">Belongs to the AAA ATPase family.</text>
</comment>
<reference evidence="5 6" key="1">
    <citation type="submission" date="2022-10" db="EMBL/GenBank/DDBJ databases">
        <title>Roseococcus glaciei nov., sp. nov., isolated from glacier.</title>
        <authorList>
            <person name="Liu Q."/>
            <person name="Xin Y.-H."/>
        </authorList>
    </citation>
    <scope>NUCLEOTIDE SEQUENCE [LARGE SCALE GENOMIC DNA]</scope>
    <source>
        <strain evidence="5 6">MDT2-1-1</strain>
    </source>
</reference>
<dbReference type="EMBL" id="JAPFQI010000001">
    <property type="protein sequence ID" value="MCW8084279.1"/>
    <property type="molecule type" value="Genomic_DNA"/>
</dbReference>
<name>A0ABT3NRR9_9PROT</name>
<keyword evidence="3 5" id="KW-0067">ATP-binding</keyword>
<dbReference type="InterPro" id="IPR054472">
    <property type="entry name" value="WHD"/>
</dbReference>
<sequence>MTDLAAWQEQNGRYLAASLVWLRARLQLLAESNDPAQPARPTRWPARLALRRSAAAKESVRLDTVSAARERAAAMDPPPTLQLLADQLRLTTFERDLVLLCVAMELDTRVPALCARALGDPAAPYPTFGLAMALFEDPSWDAMTPQRPLRYWQVVEPAAGPGQPLSSAPLRADERIVHYVKGLNLLDPRLALLGTPFVTTAELPPSQQAQADRIAERWAAADLAAPAPVAVLIGPDREAKKLVAHAAAAALGRKLLVIGGESLPTGSADLDRLARLWQREAALLPTALYVDVEGPGYSAERDGAISRFLSQAARSDGFVFLASREPWEPGGVEAMLVPCARPTADEQEAAWREALAALPDDEREAASARLAGQFSLNLSEIAQLAATTPAEGPEPLADRLWARCRERVRPRLGSLADRIEPRSTWKDLVVSRETEHLLRAMTAQVGSRGHVYSHWGFAERMNRGLGVTALFAGDSGTGKTMAAEVIANQLGLALYRIDLSQVVSKYIGETEKNLQRVFDLMEGGGAILFFDEADALFGKRSEVRDSHDRYANIEVNYLLQRMETYTGVAILATNIQSALDPAFVRRLRFIVPFSFPSPDERRALWEKVFPEATPVTGLDPERLARLSLTGAGIHNVALQAAFFAASEGGAVTMPLIMRAARAEFRKMDRPLNEAEFRV</sequence>
<organism evidence="5 6">
    <name type="scientific">Sabulicella glaciei</name>
    <dbReference type="NCBI Taxonomy" id="2984948"/>
    <lineage>
        <taxon>Bacteria</taxon>
        <taxon>Pseudomonadati</taxon>
        <taxon>Pseudomonadota</taxon>
        <taxon>Alphaproteobacteria</taxon>
        <taxon>Acetobacterales</taxon>
        <taxon>Acetobacteraceae</taxon>
        <taxon>Sabulicella</taxon>
    </lineage>
</organism>
<evidence type="ECO:0000313" key="5">
    <source>
        <dbReference type="EMBL" id="MCW8084279.1"/>
    </source>
</evidence>
<dbReference type="InterPro" id="IPR050221">
    <property type="entry name" value="26S_Proteasome_ATPase"/>
</dbReference>
<dbReference type="PANTHER" id="PTHR23073">
    <property type="entry name" value="26S PROTEASOME REGULATORY SUBUNIT"/>
    <property type="match status" value="1"/>
</dbReference>
<dbReference type="RefSeq" id="WP_301587886.1">
    <property type="nucleotide sequence ID" value="NZ_JAPFQI010000001.1"/>
</dbReference>
<evidence type="ECO:0000256" key="1">
    <source>
        <dbReference type="ARBA" id="ARBA00006914"/>
    </source>
</evidence>
<dbReference type="Pfam" id="PF00004">
    <property type="entry name" value="AAA"/>
    <property type="match status" value="1"/>
</dbReference>
<dbReference type="InterPro" id="IPR027417">
    <property type="entry name" value="P-loop_NTPase"/>
</dbReference>
<protein>
    <submittedName>
        <fullName evidence="5">ATP-binding protein</fullName>
    </submittedName>
</protein>
<dbReference type="InterPro" id="IPR003593">
    <property type="entry name" value="AAA+_ATPase"/>
</dbReference>
<comment type="caution">
    <text evidence="5">The sequence shown here is derived from an EMBL/GenBank/DDBJ whole genome shotgun (WGS) entry which is preliminary data.</text>
</comment>
<proteinExistence type="inferred from homology"/>
<feature type="domain" description="AAA+ ATPase" evidence="4">
    <location>
        <begin position="465"/>
        <end position="597"/>
    </location>
</feature>
<gene>
    <name evidence="5" type="ORF">OF850_01445</name>
</gene>
<dbReference type="Proteomes" id="UP001526430">
    <property type="component" value="Unassembled WGS sequence"/>
</dbReference>
<keyword evidence="2" id="KW-0547">Nucleotide-binding</keyword>
<dbReference type="SUPFAM" id="SSF52540">
    <property type="entry name" value="P-loop containing nucleoside triphosphate hydrolases"/>
    <property type="match status" value="1"/>
</dbReference>
<evidence type="ECO:0000256" key="3">
    <source>
        <dbReference type="ARBA" id="ARBA00022840"/>
    </source>
</evidence>
<accession>A0ABT3NRR9</accession>
<evidence type="ECO:0000313" key="6">
    <source>
        <dbReference type="Proteomes" id="UP001526430"/>
    </source>
</evidence>
<dbReference type="GO" id="GO:0005524">
    <property type="term" value="F:ATP binding"/>
    <property type="evidence" value="ECO:0007669"/>
    <property type="project" value="UniProtKB-KW"/>
</dbReference>
<evidence type="ECO:0000256" key="2">
    <source>
        <dbReference type="ARBA" id="ARBA00022741"/>
    </source>
</evidence>
<dbReference type="Pfam" id="PF22977">
    <property type="entry name" value="WHD"/>
    <property type="match status" value="1"/>
</dbReference>
<keyword evidence="6" id="KW-1185">Reference proteome</keyword>
<dbReference type="CDD" id="cd19481">
    <property type="entry name" value="RecA-like_protease"/>
    <property type="match status" value="1"/>
</dbReference>
<evidence type="ECO:0000259" key="4">
    <source>
        <dbReference type="SMART" id="SM00382"/>
    </source>
</evidence>
<dbReference type="SMART" id="SM00382">
    <property type="entry name" value="AAA"/>
    <property type="match status" value="1"/>
</dbReference>
<dbReference type="InterPro" id="IPR003959">
    <property type="entry name" value="ATPase_AAA_core"/>
</dbReference>
<dbReference type="Gene3D" id="3.40.50.300">
    <property type="entry name" value="P-loop containing nucleotide triphosphate hydrolases"/>
    <property type="match status" value="1"/>
</dbReference>